<evidence type="ECO:0000313" key="1">
    <source>
        <dbReference type="EMBL" id="QHS78294.1"/>
    </source>
</evidence>
<dbReference type="EMBL" id="MN740596">
    <property type="protein sequence ID" value="QHS78294.1"/>
    <property type="molecule type" value="Genomic_DNA"/>
</dbReference>
<accession>A0A6C0AEV3</accession>
<name>A0A6C0AEV3_9ZZZZ</name>
<organism evidence="1">
    <name type="scientific">viral metagenome</name>
    <dbReference type="NCBI Taxonomy" id="1070528"/>
    <lineage>
        <taxon>unclassified sequences</taxon>
        <taxon>metagenomes</taxon>
        <taxon>organismal metagenomes</taxon>
    </lineage>
</organism>
<protein>
    <submittedName>
        <fullName evidence="1">Uncharacterized protein</fullName>
    </submittedName>
</protein>
<proteinExistence type="predicted"/>
<sequence>MLYKNIPKYLHNSEFYLNLDPLDEEFEIPEKYFKKDENINSFEDCVQLFNIYEFFGVSEIPEHIERYQDENIKEVVNYLLKNKQYINNLSKFDNLLSIYKYIPGYSVYGLDLNGVNLFLYLSKYYIRITILDLAIKMKIETIEHIFTRDILKSIKNNEPCKYGFFINCRKYKIEYKDKFIKIIIQQKLYIKIEYKFEYNEKYLFYLDNIDLLKKIKKFEKKLKKLL</sequence>
<dbReference type="AlphaFoldDB" id="A0A6C0AEV3"/>
<reference evidence="1" key="1">
    <citation type="journal article" date="2020" name="Nature">
        <title>Giant virus diversity and host interactions through global metagenomics.</title>
        <authorList>
            <person name="Schulz F."/>
            <person name="Roux S."/>
            <person name="Paez-Espino D."/>
            <person name="Jungbluth S."/>
            <person name="Walsh D.A."/>
            <person name="Denef V.J."/>
            <person name="McMahon K.D."/>
            <person name="Konstantinidis K.T."/>
            <person name="Eloe-Fadrosh E.A."/>
            <person name="Kyrpides N.C."/>
            <person name="Woyke T."/>
        </authorList>
    </citation>
    <scope>NUCLEOTIDE SEQUENCE</scope>
    <source>
        <strain evidence="1">GVMAG-S-1021933-23</strain>
    </source>
</reference>